<proteinExistence type="predicted"/>
<comment type="caution">
    <text evidence="1">The sequence shown here is derived from an EMBL/GenBank/DDBJ whole genome shotgun (WGS) entry which is preliminary data.</text>
</comment>
<dbReference type="EMBL" id="MCIF01000002">
    <property type="protein sequence ID" value="RAQ94289.1"/>
    <property type="molecule type" value="Genomic_DNA"/>
</dbReference>
<organism evidence="1 2">
    <name type="scientific">Thermogemmatispora tikiterensis</name>
    <dbReference type="NCBI Taxonomy" id="1825093"/>
    <lineage>
        <taxon>Bacteria</taxon>
        <taxon>Bacillati</taxon>
        <taxon>Chloroflexota</taxon>
        <taxon>Ktedonobacteria</taxon>
        <taxon>Thermogemmatisporales</taxon>
        <taxon>Thermogemmatisporaceae</taxon>
        <taxon>Thermogemmatispora</taxon>
    </lineage>
</organism>
<dbReference type="Proteomes" id="UP000248706">
    <property type="component" value="Unassembled WGS sequence"/>
</dbReference>
<dbReference type="OrthoDB" id="163930at2"/>
<reference evidence="1 2" key="1">
    <citation type="submission" date="2016-08" db="EMBL/GenBank/DDBJ databases">
        <title>Analysis of Carbohydrate Active Enzymes in Thermogemmatispora T81 Reveals Carbohydrate Degradation Ability.</title>
        <authorList>
            <person name="Tomazini A."/>
            <person name="Lal S."/>
            <person name="Stott M."/>
            <person name="Henrissat B."/>
            <person name="Polikarpov I."/>
            <person name="Sparling R."/>
            <person name="Levin D.B."/>
        </authorList>
    </citation>
    <scope>NUCLEOTIDE SEQUENCE [LARGE SCALE GENOMIC DNA]</scope>
    <source>
        <strain evidence="1 2">T81</strain>
    </source>
</reference>
<gene>
    <name evidence="1" type="ORF">A4R35_02015</name>
</gene>
<name>A0A328VBV8_9CHLR</name>
<dbReference type="RefSeq" id="WP_052889323.1">
    <property type="nucleotide sequence ID" value="NZ_MCIF01000002.1"/>
</dbReference>
<evidence type="ECO:0000313" key="2">
    <source>
        <dbReference type="Proteomes" id="UP000248706"/>
    </source>
</evidence>
<protein>
    <submittedName>
        <fullName evidence="1">Uncharacterized protein</fullName>
    </submittedName>
</protein>
<keyword evidence="2" id="KW-1185">Reference proteome</keyword>
<accession>A0A328VBV8</accession>
<evidence type="ECO:0000313" key="1">
    <source>
        <dbReference type="EMBL" id="RAQ94289.1"/>
    </source>
</evidence>
<sequence length="64" mass="7449">MVIWERHLCPDCSLIWERNLDGAWRYTALIAVPLPAERRCPLCASHLQIRWVRPLPVLPETDNG</sequence>
<dbReference type="AlphaFoldDB" id="A0A328VBV8"/>